<keyword evidence="2" id="KW-0472">Membrane</keyword>
<gene>
    <name evidence="3" type="ORF">B9J08_00332</name>
</gene>
<evidence type="ECO:0000313" key="3">
    <source>
        <dbReference type="EMBL" id="KAK8442015.1"/>
    </source>
</evidence>
<feature type="compositionally biased region" description="Low complexity" evidence="1">
    <location>
        <begin position="123"/>
        <end position="134"/>
    </location>
</feature>
<keyword evidence="2" id="KW-1133">Transmembrane helix</keyword>
<dbReference type="AlphaFoldDB" id="A0AAW0VIK6"/>
<protein>
    <submittedName>
        <fullName evidence="3">Uncharacterized protein</fullName>
    </submittedName>
</protein>
<evidence type="ECO:0000256" key="1">
    <source>
        <dbReference type="SAM" id="MobiDB-lite"/>
    </source>
</evidence>
<name>A0AAW0VIK6_CANAR</name>
<reference evidence="3 4" key="1">
    <citation type="journal article" date="2017" name="Clin. Infect. Dis.">
        <title>Simultaneous emergence of multidrug-resistant Candida auris on 3 continents confirmed by whole-genome sequencing and epidemiological analyses.</title>
        <authorList>
            <person name="Lockhart S.R."/>
            <person name="Etienne K.A."/>
            <person name="Vallabhaneni S."/>
            <person name="Farooqi J."/>
            <person name="Chowdhary A."/>
            <person name="Govender N.P."/>
            <person name="Colombo A.L."/>
            <person name="Calvo B."/>
            <person name="Cuomo C.A."/>
            <person name="Desjardins C.A."/>
            <person name="Berkow E.L."/>
            <person name="Castanheira M."/>
            <person name="Magobo R.E."/>
            <person name="Jabeen K."/>
            <person name="Asghar R.J."/>
            <person name="Meis J.F."/>
            <person name="Jackson B."/>
            <person name="Chiller T."/>
            <person name="Litvintseva A.P."/>
        </authorList>
    </citation>
    <scope>NUCLEOTIDE SEQUENCE [LARGE SCALE GENOMIC DNA]</scope>
    <source>
        <strain evidence="3 4">B8441</strain>
    </source>
</reference>
<sequence length="482" mass="54028">MDSSSIKYTVILYGILVLGSGIFGGIGLTVRVAIRRRSRKKVHSIVADLESGMSEFELQPSSSIDKNPVVIDPESFKHWSPLRRQINSTKGTIPLDNMRKRPNSRIAFPPSRQVQLPTKDESSSSWSTTETSTTPRLDIVAESNSPEGKMYVYQIPKLLQVRTTMEENASMVPIQKQHDKGGRSKVKLSSLLRLTFPVPKRHYSCIGSLDEAIGEIMNNTHEGGRFMRTMSLFHFVTIGSTEKTYDNPYFFTRKFHEAVDWSWDPQMLADEPTSLQLSIVDVLVCWCWNQWCCANGVQAGSDLLRVLAQAASMSPEETYHCVGQGEVMATLCSMYIGLTHFAAKHQRPALFKIATVIKACTTTAPCHIHRDIVPIFAQAVSTAPRECKVVILYECLNALASSHLQCCLEYRDLAPPTSDMLALLRHGLWTRQPGDVRNKAKTLAEMLAKEFPQITEWCDQETSTVESLDNVVAPGAWSMFRH</sequence>
<feature type="transmembrane region" description="Helical" evidence="2">
    <location>
        <begin position="12"/>
        <end position="34"/>
    </location>
</feature>
<organism evidence="3 4">
    <name type="scientific">Candidozyma auris</name>
    <name type="common">Yeast</name>
    <name type="synonym">Candida auris</name>
    <dbReference type="NCBI Taxonomy" id="498019"/>
    <lineage>
        <taxon>Eukaryota</taxon>
        <taxon>Fungi</taxon>
        <taxon>Dikarya</taxon>
        <taxon>Ascomycota</taxon>
        <taxon>Saccharomycotina</taxon>
        <taxon>Pichiomycetes</taxon>
        <taxon>Metschnikowiaceae</taxon>
        <taxon>Candidozyma</taxon>
    </lineage>
</organism>
<keyword evidence="4" id="KW-1185">Reference proteome</keyword>
<evidence type="ECO:0000313" key="4">
    <source>
        <dbReference type="Proteomes" id="UP000230249"/>
    </source>
</evidence>
<accession>A0AAW0VIK6</accession>
<feature type="region of interest" description="Disordered" evidence="1">
    <location>
        <begin position="96"/>
        <end position="134"/>
    </location>
</feature>
<reference evidence="3 4" key="2">
    <citation type="journal article" date="2018" name="Nat. Commun.">
        <title>Genomic insights into multidrug-resistance, mating and virulence in Candida auris and related emerging species.</title>
        <authorList>
            <person name="Munoz J.F."/>
            <person name="Gade L."/>
            <person name="Chow N.A."/>
            <person name="Loparev V.N."/>
            <person name="Juieng P."/>
            <person name="Berkow E.L."/>
            <person name="Farrer R.A."/>
            <person name="Litvintseva A.P."/>
            <person name="Cuomo C.A."/>
        </authorList>
    </citation>
    <scope>GENOME REANNOTATION</scope>
    <source>
        <strain evidence="3 4">B8441</strain>
    </source>
</reference>
<dbReference type="EMBL" id="PEKT03000001">
    <property type="protein sequence ID" value="KAK8442015.1"/>
    <property type="molecule type" value="Genomic_DNA"/>
</dbReference>
<keyword evidence="2" id="KW-0812">Transmembrane</keyword>
<evidence type="ECO:0000256" key="2">
    <source>
        <dbReference type="SAM" id="Phobius"/>
    </source>
</evidence>
<comment type="caution">
    <text evidence="3">The sequence shown here is derived from an EMBL/GenBank/DDBJ whole genome shotgun (WGS) entry which is preliminary data.</text>
</comment>
<dbReference type="Proteomes" id="UP000230249">
    <property type="component" value="Unassembled WGS sequence"/>
</dbReference>
<proteinExistence type="predicted"/>